<dbReference type="KEGG" id="scyp:JYB88_16225"/>
<dbReference type="GO" id="GO:0008783">
    <property type="term" value="F:agmatinase activity"/>
    <property type="evidence" value="ECO:0007669"/>
    <property type="project" value="TreeGrafter"/>
</dbReference>
<dbReference type="GO" id="GO:0006547">
    <property type="term" value="P:L-histidine metabolic process"/>
    <property type="evidence" value="ECO:0007669"/>
    <property type="project" value="UniProtKB-KW"/>
</dbReference>
<keyword evidence="4" id="KW-0464">Manganese</keyword>
<dbReference type="GO" id="GO:0033389">
    <property type="term" value="P:putrescine biosynthetic process from arginine, via agmatine"/>
    <property type="evidence" value="ECO:0007669"/>
    <property type="project" value="TreeGrafter"/>
</dbReference>
<sequence length="344" mass="37154">MRHLITFSQDLLKQLLGKRPGESRLGDNLLLPQGDTLEAIVAQAKADGARFAILGIAEDLGPRANLGRGGSTNALEACLKWFVNLQANRFYDGKDCLLLGTLDCSDLHQGELDTETLRNRVAEVDDRVIALCTVLMEAEIEPIVIGGGHNNAYGMLMATRAAYGRPVAAVNLDPHSDFRPREGRHSGNGFSYAAASGALDHYHVLGLHELKNSEANLEQLTAFGGSWHSLQDIWVRREITLEEALRQIAKDLRATGLPVALELDVDAISNMPSSACTAAGVPLLDACHYVSYIAGHSPCAYLHLAEAAPVCHEAGLAAGMREVGQSLTELIYAYIQGRRSFCTV</sequence>
<dbReference type="GO" id="GO:0046872">
    <property type="term" value="F:metal ion binding"/>
    <property type="evidence" value="ECO:0007669"/>
    <property type="project" value="UniProtKB-KW"/>
</dbReference>
<protein>
    <submittedName>
        <fullName evidence="6">Formimidoylglutamase</fullName>
    </submittedName>
</protein>
<evidence type="ECO:0000256" key="4">
    <source>
        <dbReference type="ARBA" id="ARBA00023211"/>
    </source>
</evidence>
<dbReference type="CDD" id="cd09988">
    <property type="entry name" value="Formimidoylglutamase"/>
    <property type="match status" value="1"/>
</dbReference>
<reference evidence="6 7" key="1">
    <citation type="submission" date="2021-03" db="EMBL/GenBank/DDBJ databases">
        <title>Novel species identification of genus Shewanella.</title>
        <authorList>
            <person name="Liu G."/>
            <person name="Zhang Q."/>
        </authorList>
    </citation>
    <scope>NUCLEOTIDE SEQUENCE [LARGE SCALE GENOMIC DNA]</scope>
    <source>
        <strain evidence="6 7">FJAT-53726</strain>
    </source>
</reference>
<proteinExistence type="inferred from homology"/>
<evidence type="ECO:0000256" key="3">
    <source>
        <dbReference type="ARBA" id="ARBA00022808"/>
    </source>
</evidence>
<evidence type="ECO:0000313" key="6">
    <source>
        <dbReference type="EMBL" id="QSX29716.1"/>
    </source>
</evidence>
<organism evidence="6 7">
    <name type="scientific">Shewanella cyperi</name>
    <dbReference type="NCBI Taxonomy" id="2814292"/>
    <lineage>
        <taxon>Bacteria</taxon>
        <taxon>Pseudomonadati</taxon>
        <taxon>Pseudomonadota</taxon>
        <taxon>Gammaproteobacteria</taxon>
        <taxon>Alteromonadales</taxon>
        <taxon>Shewanellaceae</taxon>
        <taxon>Shewanella</taxon>
    </lineage>
</organism>
<dbReference type="InterPro" id="IPR023696">
    <property type="entry name" value="Ureohydrolase_dom_sf"/>
</dbReference>
<dbReference type="PROSITE" id="PS51409">
    <property type="entry name" value="ARGINASE_2"/>
    <property type="match status" value="1"/>
</dbReference>
<evidence type="ECO:0000256" key="2">
    <source>
        <dbReference type="ARBA" id="ARBA00022801"/>
    </source>
</evidence>
<evidence type="ECO:0000313" key="7">
    <source>
        <dbReference type="Proteomes" id="UP000663281"/>
    </source>
</evidence>
<gene>
    <name evidence="6" type="ORF">JYB88_16225</name>
</gene>
<keyword evidence="2" id="KW-0378">Hydrolase</keyword>
<dbReference type="EMBL" id="CP071504">
    <property type="protein sequence ID" value="QSX29716.1"/>
    <property type="molecule type" value="Genomic_DNA"/>
</dbReference>
<name>A0A975AKG5_9GAMM</name>
<dbReference type="RefSeq" id="WP_207324787.1">
    <property type="nucleotide sequence ID" value="NZ_CP071504.1"/>
</dbReference>
<comment type="similarity">
    <text evidence="5">Belongs to the arginase family.</text>
</comment>
<keyword evidence="1" id="KW-0479">Metal-binding</keyword>
<dbReference type="Proteomes" id="UP000663281">
    <property type="component" value="Chromosome"/>
</dbReference>
<evidence type="ECO:0000256" key="5">
    <source>
        <dbReference type="PROSITE-ProRule" id="PRU00742"/>
    </source>
</evidence>
<dbReference type="PANTHER" id="PTHR11358">
    <property type="entry name" value="ARGINASE/AGMATINASE"/>
    <property type="match status" value="1"/>
</dbReference>
<keyword evidence="3" id="KW-0369">Histidine metabolism</keyword>
<dbReference type="Pfam" id="PF00491">
    <property type="entry name" value="Arginase"/>
    <property type="match status" value="1"/>
</dbReference>
<dbReference type="SUPFAM" id="SSF52768">
    <property type="entry name" value="Arginase/deacetylase"/>
    <property type="match status" value="1"/>
</dbReference>
<evidence type="ECO:0000256" key="1">
    <source>
        <dbReference type="ARBA" id="ARBA00022723"/>
    </source>
</evidence>
<dbReference type="AlphaFoldDB" id="A0A975AKG5"/>
<dbReference type="Gene3D" id="3.40.800.10">
    <property type="entry name" value="Ureohydrolase domain"/>
    <property type="match status" value="1"/>
</dbReference>
<accession>A0A975AKG5</accession>
<dbReference type="PANTHER" id="PTHR11358:SF35">
    <property type="entry name" value="FORMIMIDOYLGLUTAMASE"/>
    <property type="match status" value="1"/>
</dbReference>
<dbReference type="InterPro" id="IPR006035">
    <property type="entry name" value="Ureohydrolase"/>
</dbReference>
<keyword evidence="7" id="KW-1185">Reference proteome</keyword>